<accession>A0A6J4LRQ5</accession>
<protein>
    <submittedName>
        <fullName evidence="2">Uncharacterized protein</fullName>
    </submittedName>
</protein>
<feature type="compositionally biased region" description="Basic residues" evidence="1">
    <location>
        <begin position="28"/>
        <end position="44"/>
    </location>
</feature>
<dbReference type="EMBL" id="CADCUB010000115">
    <property type="protein sequence ID" value="CAA9340762.1"/>
    <property type="molecule type" value="Genomic_DNA"/>
</dbReference>
<feature type="non-terminal residue" evidence="2">
    <location>
        <position position="1"/>
    </location>
</feature>
<proteinExistence type="predicted"/>
<dbReference type="AlphaFoldDB" id="A0A6J4LRQ5"/>
<sequence length="77" mass="8453">DRSACRPAQRRGPRTRAQAPARDPARHVPARQRGRAAVPHRPHDRARGGLPAAQPRPGHRRPPHAARLARAVRAGHV</sequence>
<feature type="region of interest" description="Disordered" evidence="1">
    <location>
        <begin position="1"/>
        <end position="77"/>
    </location>
</feature>
<evidence type="ECO:0000256" key="1">
    <source>
        <dbReference type="SAM" id="MobiDB-lite"/>
    </source>
</evidence>
<feature type="compositionally biased region" description="Low complexity" evidence="1">
    <location>
        <begin position="65"/>
        <end position="77"/>
    </location>
</feature>
<reference evidence="2" key="1">
    <citation type="submission" date="2020-02" db="EMBL/GenBank/DDBJ databases">
        <authorList>
            <person name="Meier V. D."/>
        </authorList>
    </citation>
    <scope>NUCLEOTIDE SEQUENCE</scope>
    <source>
        <strain evidence="2">AVDCRST_MAG07</strain>
    </source>
</reference>
<gene>
    <name evidence="2" type="ORF">AVDCRST_MAG07-2352</name>
</gene>
<evidence type="ECO:0000313" key="2">
    <source>
        <dbReference type="EMBL" id="CAA9340762.1"/>
    </source>
</evidence>
<organism evidence="2">
    <name type="scientific">uncultured Frankineae bacterium</name>
    <dbReference type="NCBI Taxonomy" id="437475"/>
    <lineage>
        <taxon>Bacteria</taxon>
        <taxon>Bacillati</taxon>
        <taxon>Actinomycetota</taxon>
        <taxon>Actinomycetes</taxon>
        <taxon>Frankiales</taxon>
        <taxon>environmental samples</taxon>
    </lineage>
</organism>
<name>A0A6J4LRQ5_9ACTN</name>
<feature type="non-terminal residue" evidence="2">
    <location>
        <position position="77"/>
    </location>
</feature>